<dbReference type="NCBIfam" id="NF005746">
    <property type="entry name" value="PRK07570.1"/>
    <property type="match status" value="1"/>
</dbReference>
<dbReference type="AlphaFoldDB" id="A0A937D8E9"/>
<dbReference type="InterPro" id="IPR012675">
    <property type="entry name" value="Beta-grasp_dom_sf"/>
</dbReference>
<dbReference type="InterPro" id="IPR017896">
    <property type="entry name" value="4Fe4S_Fe-S-bd"/>
</dbReference>
<dbReference type="GO" id="GO:0009055">
    <property type="term" value="F:electron transfer activity"/>
    <property type="evidence" value="ECO:0007669"/>
    <property type="project" value="InterPro"/>
</dbReference>
<reference evidence="6" key="1">
    <citation type="submission" date="2021-01" db="EMBL/GenBank/DDBJ databases">
        <authorList>
            <person name="Zhong Y.L."/>
        </authorList>
    </citation>
    <scope>NUCLEOTIDE SEQUENCE</scope>
    <source>
        <strain evidence="6">KCTC 23302</strain>
    </source>
</reference>
<dbReference type="GO" id="GO:0009060">
    <property type="term" value="P:aerobic respiration"/>
    <property type="evidence" value="ECO:0007669"/>
    <property type="project" value="TreeGrafter"/>
</dbReference>
<dbReference type="PROSITE" id="PS51085">
    <property type="entry name" value="2FE2S_FER_2"/>
    <property type="match status" value="1"/>
</dbReference>
<evidence type="ECO:0000256" key="2">
    <source>
        <dbReference type="ARBA" id="ARBA00009433"/>
    </source>
</evidence>
<evidence type="ECO:0000256" key="1">
    <source>
        <dbReference type="ARBA" id="ARBA00001927"/>
    </source>
</evidence>
<dbReference type="InterPro" id="IPR006058">
    <property type="entry name" value="2Fe2S_fd_BS"/>
</dbReference>
<dbReference type="InterPro" id="IPR050573">
    <property type="entry name" value="SDH/FRD_Iron-Sulfur"/>
</dbReference>
<evidence type="ECO:0000259" key="5">
    <source>
        <dbReference type="PROSITE" id="PS51379"/>
    </source>
</evidence>
<organism evidence="6 7">
    <name type="scientific">Aquimarina mytili</name>
    <dbReference type="NCBI Taxonomy" id="874423"/>
    <lineage>
        <taxon>Bacteria</taxon>
        <taxon>Pseudomonadati</taxon>
        <taxon>Bacteroidota</taxon>
        <taxon>Flavobacteriia</taxon>
        <taxon>Flavobacteriales</taxon>
        <taxon>Flavobacteriaceae</taxon>
        <taxon>Aquimarina</taxon>
    </lineage>
</organism>
<dbReference type="InterPro" id="IPR036010">
    <property type="entry name" value="2Fe-2S_ferredoxin-like_sf"/>
</dbReference>
<evidence type="ECO:0000313" key="6">
    <source>
        <dbReference type="EMBL" id="MBL0683995.1"/>
    </source>
</evidence>
<protein>
    <submittedName>
        <fullName evidence="6">Succinate dehydrogenase/fumarate reductase iron-sulfur subunit</fullName>
    </submittedName>
</protein>
<evidence type="ECO:0000259" key="4">
    <source>
        <dbReference type="PROSITE" id="PS51085"/>
    </source>
</evidence>
<comment type="cofactor">
    <cofactor evidence="1">
        <name>[3Fe-4S] cluster</name>
        <dbReference type="ChEBI" id="CHEBI:21137"/>
    </cofactor>
</comment>
<name>A0A937D8E9_9FLAO</name>
<dbReference type="InterPro" id="IPR001041">
    <property type="entry name" value="2Fe-2S_ferredoxin-type"/>
</dbReference>
<dbReference type="Pfam" id="PF13183">
    <property type="entry name" value="Fer4_8"/>
    <property type="match status" value="1"/>
</dbReference>
<dbReference type="RefSeq" id="WP_201919507.1">
    <property type="nucleotide sequence ID" value="NZ_BAABAX010000005.1"/>
</dbReference>
<dbReference type="EMBL" id="JAERQJ010000003">
    <property type="protein sequence ID" value="MBL0683995.1"/>
    <property type="molecule type" value="Genomic_DNA"/>
</dbReference>
<dbReference type="SUPFAM" id="SSF46548">
    <property type="entry name" value="alpha-helical ferredoxin"/>
    <property type="match status" value="1"/>
</dbReference>
<feature type="domain" description="4Fe-4S ferredoxin-type" evidence="5">
    <location>
        <begin position="151"/>
        <end position="181"/>
    </location>
</feature>
<dbReference type="GO" id="GO:0022904">
    <property type="term" value="P:respiratory electron transport chain"/>
    <property type="evidence" value="ECO:0007669"/>
    <property type="project" value="TreeGrafter"/>
</dbReference>
<dbReference type="PANTHER" id="PTHR11921">
    <property type="entry name" value="SUCCINATE DEHYDROGENASE IRON-SULFUR PROTEIN"/>
    <property type="match status" value="1"/>
</dbReference>
<dbReference type="GO" id="GO:0051537">
    <property type="term" value="F:2 iron, 2 sulfur cluster binding"/>
    <property type="evidence" value="ECO:0007669"/>
    <property type="project" value="InterPro"/>
</dbReference>
<keyword evidence="7" id="KW-1185">Reference proteome</keyword>
<comment type="caution">
    <text evidence="6">The sequence shown here is derived from an EMBL/GenBank/DDBJ whole genome shotgun (WGS) entry which is preliminary data.</text>
</comment>
<comment type="similarity">
    <text evidence="2">Belongs to the succinate dehydrogenase/fumarate reductase iron-sulfur protein family.</text>
</comment>
<dbReference type="Pfam" id="PF13085">
    <property type="entry name" value="Fer2_3"/>
    <property type="match status" value="1"/>
</dbReference>
<dbReference type="Gene3D" id="1.10.1060.10">
    <property type="entry name" value="Alpha-helical ferredoxin"/>
    <property type="match status" value="1"/>
</dbReference>
<proteinExistence type="inferred from homology"/>
<sequence length="248" mass="26923">MNLTLKIWRQKDAQSQGKIVDYPISGVEGDMSFLEMLDVLNEELITKGEEPVVFDHDCREGICGACSLQINGEPHGPDRLVTTCQLHMRKFNDGDTIYIEPFRAKAFPVVKDLMVDRSAFDRIQHAGGYISVNTSGNTIDANAIPVNKDDADDAFAAATCIGCGACVAACKNASAMLFTSAKVSQFALLPQGQVEATDRVLAMVNQMDEEGFGNCTNTGACEIECPKGISLENIARMNREYLKASLKG</sequence>
<evidence type="ECO:0000313" key="7">
    <source>
        <dbReference type="Proteomes" id="UP000651057"/>
    </source>
</evidence>
<dbReference type="Gene3D" id="3.10.20.30">
    <property type="match status" value="1"/>
</dbReference>
<dbReference type="PROSITE" id="PS00197">
    <property type="entry name" value="2FE2S_FER_1"/>
    <property type="match status" value="1"/>
</dbReference>
<dbReference type="Proteomes" id="UP000651057">
    <property type="component" value="Unassembled WGS sequence"/>
</dbReference>
<dbReference type="SUPFAM" id="SSF54292">
    <property type="entry name" value="2Fe-2S ferredoxin-like"/>
    <property type="match status" value="1"/>
</dbReference>
<dbReference type="InterPro" id="IPR009051">
    <property type="entry name" value="Helical_ferredxn"/>
</dbReference>
<dbReference type="PROSITE" id="PS51379">
    <property type="entry name" value="4FE4S_FER_2"/>
    <property type="match status" value="1"/>
</dbReference>
<gene>
    <name evidence="6" type="ORF">JJQ60_10735</name>
</gene>
<comment type="cofactor">
    <cofactor evidence="3">
        <name>[2Fe-2S] cluster</name>
        <dbReference type="ChEBI" id="CHEBI:190135"/>
    </cofactor>
</comment>
<feature type="domain" description="2Fe-2S ferredoxin-type" evidence="4">
    <location>
        <begin position="1"/>
        <end position="103"/>
    </location>
</feature>
<accession>A0A937D8E9</accession>
<dbReference type="PANTHER" id="PTHR11921:SF41">
    <property type="entry name" value="SUCCINATE DEHYDROGENASE"/>
    <property type="match status" value="1"/>
</dbReference>
<dbReference type="InterPro" id="IPR025192">
    <property type="entry name" value="Succ_DH/fum_Rdtase_N"/>
</dbReference>
<evidence type="ECO:0000256" key="3">
    <source>
        <dbReference type="ARBA" id="ARBA00034078"/>
    </source>
</evidence>